<proteinExistence type="predicted"/>
<sequence>MKKLFLPLILLLLPLYMVYAVPAIPKAIEKELEDGSKITLYLHGDEFNHCYATAEGWIVNEDEEGIFHYIDKNGQLADRLSQTTQANPLSHLQLTEWNERAISRPNKMKEAAQSIQRIGGFPLQGSPKTLVILVNFADKEFVTPDAQNAFWRLLNEPGYSENGATGSAIDYFKACSQGQFVPEFDVVGPYTLEHDMEYYGGNIRGQDRRPSQMALDACWAAHNNGIDFSQYDTDNDGFVDNVFIYYAGYNEAEGAASNTVWPHRYVIDKYFDELDGETEIDGKIVFDYACTSELKGTSGTEMCGIGNFCHEFGHVLGLPDYYHTEDSYSTTLGYWSIMDGGAYSNEGRTPPLYSAYDRFFLGWLTPTEISSPEYLYLLPLTQSMEEQADTLHQAFLLADGKHNLDGQDPDPNEFFIMEYRQQTGWDEYLPGEGILFWHIDYDRRAWQLNYVNNYSSNTPSERDHMRVYIEPQSRYTSRYNPKAFTSGYFIPTLWDKTELGKPITDISLKNDTAFFTFMGGEEIQSPDIYDPTTIFSSGFLVCWEAVWDRPSESNGYSIVITDTLGSIVYEEEWVTDTCFVISGLDPNKTYEVLVNAISRSEAFEIKQGSQPIRVTTKEDSSQLEVRYMTEDGILMVYKKDADDPLFIYTTDGRLIQRIDLKENIINLDLNHYPIGQVYILKAGKTAAKWIR</sequence>
<dbReference type="InterPro" id="IPR036116">
    <property type="entry name" value="FN3_sf"/>
</dbReference>
<dbReference type="NCBIfam" id="TIGR03296">
    <property type="entry name" value="M6dom_TIGR03296"/>
    <property type="match status" value="1"/>
</dbReference>
<evidence type="ECO:0000313" key="2">
    <source>
        <dbReference type="EMBL" id="MBO8460049.1"/>
    </source>
</evidence>
<organism evidence="2 3">
    <name type="scientific">Candidatus Gallipaludibacter merdavium</name>
    <dbReference type="NCBI Taxonomy" id="2840839"/>
    <lineage>
        <taxon>Bacteria</taxon>
        <taxon>Pseudomonadati</taxon>
        <taxon>Bacteroidota</taxon>
        <taxon>Bacteroidia</taxon>
        <taxon>Bacteroidales</taxon>
        <taxon>Candidatus Gallipaludibacter</taxon>
    </lineage>
</organism>
<dbReference type="Gene3D" id="3.40.390.10">
    <property type="entry name" value="Collagenase (Catalytic Domain)"/>
    <property type="match status" value="1"/>
</dbReference>
<keyword evidence="2" id="KW-0645">Protease</keyword>
<dbReference type="Proteomes" id="UP000823641">
    <property type="component" value="Unassembled WGS sequence"/>
</dbReference>
<name>A0A9D9HTL4_9BACT</name>
<dbReference type="GO" id="GO:0008237">
    <property type="term" value="F:metallopeptidase activity"/>
    <property type="evidence" value="ECO:0007669"/>
    <property type="project" value="UniProtKB-KW"/>
</dbReference>
<accession>A0A9D9HTL4</accession>
<dbReference type="PANTHER" id="PTHR41775:SF1">
    <property type="entry name" value="PEPTIDASE M6-LIKE DOMAIN-CONTAINING PROTEIN"/>
    <property type="match status" value="1"/>
</dbReference>
<dbReference type="Gene3D" id="2.60.40.10">
    <property type="entry name" value="Immunoglobulins"/>
    <property type="match status" value="1"/>
</dbReference>
<dbReference type="SUPFAM" id="SSF49265">
    <property type="entry name" value="Fibronectin type III"/>
    <property type="match status" value="1"/>
</dbReference>
<reference evidence="2" key="2">
    <citation type="journal article" date="2021" name="PeerJ">
        <title>Extensive microbial diversity within the chicken gut microbiome revealed by metagenomics and culture.</title>
        <authorList>
            <person name="Gilroy R."/>
            <person name="Ravi A."/>
            <person name="Getino M."/>
            <person name="Pursley I."/>
            <person name="Horton D.L."/>
            <person name="Alikhan N.F."/>
            <person name="Baker D."/>
            <person name="Gharbi K."/>
            <person name="Hall N."/>
            <person name="Watson M."/>
            <person name="Adriaenssens E.M."/>
            <person name="Foster-Nyarko E."/>
            <person name="Jarju S."/>
            <person name="Secka A."/>
            <person name="Antonio M."/>
            <person name="Oren A."/>
            <person name="Chaudhuri R.R."/>
            <person name="La Ragione R."/>
            <person name="Hildebrand F."/>
            <person name="Pallen M.J."/>
        </authorList>
    </citation>
    <scope>NUCLEOTIDE SEQUENCE</scope>
    <source>
        <strain evidence="2">G3-3990</strain>
    </source>
</reference>
<dbReference type="CDD" id="cd00063">
    <property type="entry name" value="FN3"/>
    <property type="match status" value="1"/>
</dbReference>
<dbReference type="AlphaFoldDB" id="A0A9D9HTL4"/>
<dbReference type="Pfam" id="PF05547">
    <property type="entry name" value="Peptidase_M6"/>
    <property type="match status" value="1"/>
</dbReference>
<feature type="domain" description="Fibronectin type-III" evidence="1">
    <location>
        <begin position="522"/>
        <end position="619"/>
    </location>
</feature>
<keyword evidence="2" id="KW-0378">Hydrolase</keyword>
<reference evidence="2" key="1">
    <citation type="submission" date="2020-10" db="EMBL/GenBank/DDBJ databases">
        <authorList>
            <person name="Gilroy R."/>
        </authorList>
    </citation>
    <scope>NUCLEOTIDE SEQUENCE</scope>
    <source>
        <strain evidence="2">G3-3990</strain>
    </source>
</reference>
<dbReference type="InterPro" id="IPR013783">
    <property type="entry name" value="Ig-like_fold"/>
</dbReference>
<dbReference type="InterPro" id="IPR003961">
    <property type="entry name" value="FN3_dom"/>
</dbReference>
<evidence type="ECO:0000313" key="3">
    <source>
        <dbReference type="Proteomes" id="UP000823641"/>
    </source>
</evidence>
<dbReference type="SUPFAM" id="SSF55486">
    <property type="entry name" value="Metalloproteases ('zincins'), catalytic domain"/>
    <property type="match status" value="1"/>
</dbReference>
<protein>
    <submittedName>
        <fullName evidence="2">M6 family metalloprotease domain-containing protein</fullName>
    </submittedName>
</protein>
<keyword evidence="2" id="KW-0482">Metalloprotease</keyword>
<dbReference type="GO" id="GO:0006508">
    <property type="term" value="P:proteolysis"/>
    <property type="evidence" value="ECO:0007669"/>
    <property type="project" value="InterPro"/>
</dbReference>
<dbReference type="PANTHER" id="PTHR41775">
    <property type="entry name" value="SECRETED PROTEIN-RELATED"/>
    <property type="match status" value="1"/>
</dbReference>
<dbReference type="EMBL" id="JADIMG010000068">
    <property type="protein sequence ID" value="MBO8460049.1"/>
    <property type="molecule type" value="Genomic_DNA"/>
</dbReference>
<dbReference type="InterPro" id="IPR008757">
    <property type="entry name" value="Peptidase_M6-like_domain"/>
</dbReference>
<evidence type="ECO:0000259" key="1">
    <source>
        <dbReference type="PROSITE" id="PS50853"/>
    </source>
</evidence>
<gene>
    <name evidence="2" type="ORF">IAA73_06945</name>
</gene>
<comment type="caution">
    <text evidence="2">The sequence shown here is derived from an EMBL/GenBank/DDBJ whole genome shotgun (WGS) entry which is preliminary data.</text>
</comment>
<dbReference type="InterPro" id="IPR024079">
    <property type="entry name" value="MetalloPept_cat_dom_sf"/>
</dbReference>
<dbReference type="PROSITE" id="PS50853">
    <property type="entry name" value="FN3"/>
    <property type="match status" value="1"/>
</dbReference>